<keyword evidence="2" id="KW-1185">Reference proteome</keyword>
<dbReference type="AlphaFoldDB" id="C5BRY4"/>
<dbReference type="Gene3D" id="3.90.550.10">
    <property type="entry name" value="Spore Coat Polysaccharide Biosynthesis Protein SpsA, Chain A"/>
    <property type="match status" value="1"/>
</dbReference>
<dbReference type="EMBL" id="CP001614">
    <property type="protein sequence ID" value="ACR12805.1"/>
    <property type="molecule type" value="Genomic_DNA"/>
</dbReference>
<dbReference type="PANTHER" id="PTHR21485">
    <property type="entry name" value="HAD SUPERFAMILY MEMBERS CMAS AND KDSC"/>
    <property type="match status" value="1"/>
</dbReference>
<dbReference type="HOGENOM" id="CLU_042930_1_1_6"/>
<organism evidence="1 2">
    <name type="scientific">Teredinibacter turnerae (strain ATCC 39867 / T7901)</name>
    <dbReference type="NCBI Taxonomy" id="377629"/>
    <lineage>
        <taxon>Bacteria</taxon>
        <taxon>Pseudomonadati</taxon>
        <taxon>Pseudomonadota</taxon>
        <taxon>Gammaproteobacteria</taxon>
        <taxon>Cellvibrionales</taxon>
        <taxon>Cellvibrionaceae</taxon>
        <taxon>Teredinibacter</taxon>
    </lineage>
</organism>
<dbReference type="GO" id="GO:0008781">
    <property type="term" value="F:N-acylneuraminate cytidylyltransferase activity"/>
    <property type="evidence" value="ECO:0007669"/>
    <property type="project" value="UniProtKB-EC"/>
</dbReference>
<dbReference type="Pfam" id="PF02348">
    <property type="entry name" value="CTP_transf_3"/>
    <property type="match status" value="1"/>
</dbReference>
<dbReference type="SUPFAM" id="SSF53448">
    <property type="entry name" value="Nucleotide-diphospho-sugar transferases"/>
    <property type="match status" value="1"/>
</dbReference>
<dbReference type="EC" id="2.7.7.43" evidence="1"/>
<dbReference type="InterPro" id="IPR050793">
    <property type="entry name" value="CMP-NeuNAc_synthase"/>
</dbReference>
<dbReference type="PANTHER" id="PTHR21485:SF6">
    <property type="entry name" value="N-ACYLNEURAMINATE CYTIDYLYLTRANSFERASE-RELATED"/>
    <property type="match status" value="1"/>
</dbReference>
<reference evidence="1 2" key="1">
    <citation type="journal article" date="2009" name="PLoS ONE">
        <title>The complete genome of Teredinibacter turnerae T7901: an intracellular endosymbiont of marine wood-boring bivalves (shipworms).</title>
        <authorList>
            <person name="Yang J.C."/>
            <person name="Madupu R."/>
            <person name="Durkin A.S."/>
            <person name="Ekborg N.A."/>
            <person name="Pedamallu C.S."/>
            <person name="Hostetler J.B."/>
            <person name="Radune D."/>
            <person name="Toms B.S."/>
            <person name="Henrissat B."/>
            <person name="Coutinho P.M."/>
            <person name="Schwarz S."/>
            <person name="Field L."/>
            <person name="Trindade-Silva A.E."/>
            <person name="Soares C.A.G."/>
            <person name="Elshahawi S."/>
            <person name="Hanora A."/>
            <person name="Schmidt E.W."/>
            <person name="Haygood M.G."/>
            <person name="Posfai J."/>
            <person name="Benner J."/>
            <person name="Madinger C."/>
            <person name="Nove J."/>
            <person name="Anton B."/>
            <person name="Chaudhary K."/>
            <person name="Foster J."/>
            <person name="Holman A."/>
            <person name="Kumar S."/>
            <person name="Lessard P.A."/>
            <person name="Luyten Y.A."/>
            <person name="Slatko B."/>
            <person name="Wood N."/>
            <person name="Wu B."/>
            <person name="Teplitski M."/>
            <person name="Mougous J.D."/>
            <person name="Ward N."/>
            <person name="Eisen J.A."/>
            <person name="Badger J.H."/>
            <person name="Distel D.L."/>
        </authorList>
    </citation>
    <scope>NUCLEOTIDE SEQUENCE [LARGE SCALE GENOMIC DNA]</scope>
    <source>
        <strain evidence="2">ATCC 39867 / T7901</strain>
    </source>
</reference>
<evidence type="ECO:0000313" key="2">
    <source>
        <dbReference type="Proteomes" id="UP000009080"/>
    </source>
</evidence>
<name>C5BRY4_TERTT</name>
<dbReference type="RefSeq" id="WP_015818917.1">
    <property type="nucleotide sequence ID" value="NC_012997.1"/>
</dbReference>
<dbReference type="KEGG" id="ttu:TERTU_1306"/>
<keyword evidence="1" id="KW-0808">Transferase</keyword>
<dbReference type="Proteomes" id="UP000009080">
    <property type="component" value="Chromosome"/>
</dbReference>
<dbReference type="InterPro" id="IPR003329">
    <property type="entry name" value="Cytidylyl_trans"/>
</dbReference>
<dbReference type="eggNOG" id="COG1083">
    <property type="taxonomic scope" value="Bacteria"/>
</dbReference>
<accession>C5BRY4</accession>
<dbReference type="STRING" id="377629.TERTU_1306"/>
<gene>
    <name evidence="1" type="ordered locus">TERTU_1306</name>
</gene>
<dbReference type="CDD" id="cd02513">
    <property type="entry name" value="CMP-NeuAc_Synthase"/>
    <property type="match status" value="1"/>
</dbReference>
<keyword evidence="1" id="KW-0548">Nucleotidyltransferase</keyword>
<protein>
    <submittedName>
        <fullName evidence="1">N-acylneuraminate cytidylyltransferase</fullName>
        <ecNumber evidence="1">2.7.7.43</ecNumber>
    </submittedName>
</protein>
<evidence type="ECO:0000313" key="1">
    <source>
        <dbReference type="EMBL" id="ACR12805.1"/>
    </source>
</evidence>
<dbReference type="OrthoDB" id="9805604at2"/>
<dbReference type="InterPro" id="IPR029044">
    <property type="entry name" value="Nucleotide-diphossugar_trans"/>
</dbReference>
<proteinExistence type="predicted"/>
<sequence length="230" mass="25737">MSTHSVLTLIPARAGSKGLPGKNVRPLAGKPLVCHTIEQALAARCVTTTVLSSDDQSLLNHTNSYSQCKPLLRPEALASDESPMTLVAMHALEKFPDYRYLLLLQPTSPLRTSADIDKAFDLLTQNHATSCVSVCATQESPFWMYLQDEQHRLEPIIGTDTFTRRQDLPKTFRLNGALYLIDTAQFKKAPVFVQPDTLAYEMPVERSIDIDTLDDFTRCEKWLQQTGAQQ</sequence>